<evidence type="ECO:0000256" key="1">
    <source>
        <dbReference type="SAM" id="Phobius"/>
    </source>
</evidence>
<keyword evidence="1" id="KW-0812">Transmembrane</keyword>
<evidence type="ECO:0000313" key="2">
    <source>
        <dbReference type="EMBL" id="ORD99829.1"/>
    </source>
</evidence>
<feature type="transmembrane region" description="Helical" evidence="1">
    <location>
        <begin position="20"/>
        <end position="46"/>
    </location>
</feature>
<evidence type="ECO:0000313" key="3">
    <source>
        <dbReference type="Proteomes" id="UP000192501"/>
    </source>
</evidence>
<sequence>MENILYFSIFLLSINHSSFHIVELSIILISLYLTINQLPDLVFLLLYRKNNFKRFFNIKFIAVGINFILKNINIIGMLLLTELILLRVNDNKFTVNLRRKIFHLSAFFIFLNITTNEMKLLLGLLENFLFLSEIKCTKYIFRKFLSDKDFGKIIYSHILLAGGCILPYFHLNRYDYTRVLISLCIMDSFCSIIPLLFYKISIKIALTNKKTILKPNQSNKKTILGFVSGQLASYITEYMIFNKVSLSYHLVMGIIEYKISLNDNITLPFLGTLYLKANKK</sequence>
<keyword evidence="1" id="KW-1133">Transmembrane helix</keyword>
<dbReference type="VEuPathDB" id="MicrosporidiaDB:HERIO_1607"/>
<feature type="transmembrane region" description="Helical" evidence="1">
    <location>
        <begin position="176"/>
        <end position="198"/>
    </location>
</feature>
<feature type="transmembrane region" description="Helical" evidence="1">
    <location>
        <begin position="101"/>
        <end position="129"/>
    </location>
</feature>
<dbReference type="Proteomes" id="UP000192501">
    <property type="component" value="Unassembled WGS sequence"/>
</dbReference>
<protein>
    <recommendedName>
        <fullName evidence="4">Dolichol kinase</fullName>
    </recommendedName>
</protein>
<keyword evidence="1" id="KW-0472">Membrane</keyword>
<feature type="transmembrane region" description="Helical" evidence="1">
    <location>
        <begin position="150"/>
        <end position="170"/>
    </location>
</feature>
<evidence type="ECO:0008006" key="4">
    <source>
        <dbReference type="Google" id="ProtNLM"/>
    </source>
</evidence>
<name>A0A1X0QJ80_9MICR</name>
<dbReference type="AlphaFoldDB" id="A0A1X0QJ80"/>
<comment type="caution">
    <text evidence="2">The sequence shown here is derived from an EMBL/GenBank/DDBJ whole genome shotgun (WGS) entry which is preliminary data.</text>
</comment>
<feature type="transmembrane region" description="Helical" evidence="1">
    <location>
        <begin position="58"/>
        <end position="81"/>
    </location>
</feature>
<dbReference type="EMBL" id="LTAI01000106">
    <property type="protein sequence ID" value="ORD99829.1"/>
    <property type="molecule type" value="Genomic_DNA"/>
</dbReference>
<dbReference type="VEuPathDB" id="MicrosporidiaDB:A0H76_104"/>
<organism evidence="2 3">
    <name type="scientific">Hepatospora eriocheir</name>
    <dbReference type="NCBI Taxonomy" id="1081669"/>
    <lineage>
        <taxon>Eukaryota</taxon>
        <taxon>Fungi</taxon>
        <taxon>Fungi incertae sedis</taxon>
        <taxon>Microsporidia</taxon>
        <taxon>Hepatosporidae</taxon>
        <taxon>Hepatospora</taxon>
    </lineage>
</organism>
<accession>A0A1X0QJ80</accession>
<gene>
    <name evidence="2" type="ORF">A0H76_104</name>
</gene>
<proteinExistence type="predicted"/>
<reference evidence="2 3" key="1">
    <citation type="journal article" date="2017" name="Environ. Microbiol.">
        <title>Decay of the glycolytic pathway and adaptation to intranuclear parasitism within Enterocytozoonidae microsporidia.</title>
        <authorList>
            <person name="Wiredu Boakye D."/>
            <person name="Jaroenlak P."/>
            <person name="Prachumwat A."/>
            <person name="Williams T.A."/>
            <person name="Bateman K.S."/>
            <person name="Itsathitphaisarn O."/>
            <person name="Sritunyalucksana K."/>
            <person name="Paszkiewicz K.H."/>
            <person name="Moore K.A."/>
            <person name="Stentiford G.D."/>
            <person name="Williams B.A."/>
        </authorList>
    </citation>
    <scope>NUCLEOTIDE SEQUENCE [LARGE SCALE GENOMIC DNA]</scope>
    <source>
        <strain evidence="3">canceri</strain>
    </source>
</reference>